<feature type="transmembrane region" description="Helical" evidence="5">
    <location>
        <begin position="179"/>
        <end position="196"/>
    </location>
</feature>
<keyword evidence="2 5" id="KW-0812">Transmembrane</keyword>
<feature type="transmembrane region" description="Helical" evidence="5">
    <location>
        <begin position="140"/>
        <end position="159"/>
    </location>
</feature>
<dbReference type="PANTHER" id="PTHR37422:SF13">
    <property type="entry name" value="LIPOPOLYSACCHARIDE BIOSYNTHESIS PROTEIN PA4999-RELATED"/>
    <property type="match status" value="1"/>
</dbReference>
<evidence type="ECO:0000313" key="8">
    <source>
        <dbReference type="Proteomes" id="UP000199515"/>
    </source>
</evidence>
<dbReference type="Proteomes" id="UP000199515">
    <property type="component" value="Unassembled WGS sequence"/>
</dbReference>
<dbReference type="InterPro" id="IPR051533">
    <property type="entry name" value="WaaL-like"/>
</dbReference>
<keyword evidence="4 5" id="KW-0472">Membrane</keyword>
<evidence type="ECO:0000259" key="6">
    <source>
        <dbReference type="Pfam" id="PF04932"/>
    </source>
</evidence>
<keyword evidence="7" id="KW-0436">Ligase</keyword>
<dbReference type="OrthoDB" id="3610882at2"/>
<dbReference type="STRING" id="589385.SAMN05421504_101287"/>
<evidence type="ECO:0000313" key="7">
    <source>
        <dbReference type="EMBL" id="SDW33162.1"/>
    </source>
</evidence>
<keyword evidence="3 5" id="KW-1133">Transmembrane helix</keyword>
<evidence type="ECO:0000256" key="5">
    <source>
        <dbReference type="SAM" id="Phobius"/>
    </source>
</evidence>
<reference evidence="7 8" key="1">
    <citation type="submission" date="2016-10" db="EMBL/GenBank/DDBJ databases">
        <authorList>
            <person name="de Groot N.N."/>
        </authorList>
    </citation>
    <scope>NUCLEOTIDE SEQUENCE [LARGE SCALE GENOMIC DNA]</scope>
    <source>
        <strain evidence="7 8">CPCC 202699</strain>
    </source>
</reference>
<evidence type="ECO:0000256" key="4">
    <source>
        <dbReference type="ARBA" id="ARBA00023136"/>
    </source>
</evidence>
<gene>
    <name evidence="7" type="ORF">SAMN05421504_101287</name>
</gene>
<feature type="transmembrane region" description="Helical" evidence="5">
    <location>
        <begin position="12"/>
        <end position="34"/>
    </location>
</feature>
<proteinExistence type="predicted"/>
<feature type="domain" description="O-antigen ligase-related" evidence="6">
    <location>
        <begin position="214"/>
        <end position="349"/>
    </location>
</feature>
<dbReference type="GO" id="GO:0016874">
    <property type="term" value="F:ligase activity"/>
    <property type="evidence" value="ECO:0007669"/>
    <property type="project" value="UniProtKB-KW"/>
</dbReference>
<name>A0A1H2SNI1_9PSEU</name>
<feature type="transmembrane region" description="Helical" evidence="5">
    <location>
        <begin position="230"/>
        <end position="246"/>
    </location>
</feature>
<dbReference type="EMBL" id="FNON01000001">
    <property type="protein sequence ID" value="SDW33162.1"/>
    <property type="molecule type" value="Genomic_DNA"/>
</dbReference>
<feature type="transmembrane region" description="Helical" evidence="5">
    <location>
        <begin position="253"/>
        <end position="273"/>
    </location>
</feature>
<dbReference type="GO" id="GO:0016020">
    <property type="term" value="C:membrane"/>
    <property type="evidence" value="ECO:0007669"/>
    <property type="project" value="UniProtKB-SubCell"/>
</dbReference>
<dbReference type="PANTHER" id="PTHR37422">
    <property type="entry name" value="TEICHURONIC ACID BIOSYNTHESIS PROTEIN TUAE"/>
    <property type="match status" value="1"/>
</dbReference>
<comment type="subcellular location">
    <subcellularLocation>
        <location evidence="1">Membrane</location>
        <topology evidence="1">Multi-pass membrane protein</topology>
    </subcellularLocation>
</comment>
<accession>A0A1H2SNI1</accession>
<dbReference type="Pfam" id="PF04932">
    <property type="entry name" value="Wzy_C"/>
    <property type="match status" value="1"/>
</dbReference>
<dbReference type="AlphaFoldDB" id="A0A1H2SNI1"/>
<organism evidence="7 8">
    <name type="scientific">Amycolatopsis xylanica</name>
    <dbReference type="NCBI Taxonomy" id="589385"/>
    <lineage>
        <taxon>Bacteria</taxon>
        <taxon>Bacillati</taxon>
        <taxon>Actinomycetota</taxon>
        <taxon>Actinomycetes</taxon>
        <taxon>Pseudonocardiales</taxon>
        <taxon>Pseudonocardiaceae</taxon>
        <taxon>Amycolatopsis</taxon>
    </lineage>
</organism>
<sequence>MSFTGARARIPAAGSLGNPGAIWPVACVLALVVASDYKFRLRANDQAVTGNADLFVLAEIGTYALVAIFLFVRFRPDTRVRRPDVVTFLSYAYALMLAGSALYSPYLKLALVRGAQVLVVLALSRALARHAKPADMHRVAHGFFVLIAGSVLLGLLVRFPQGKLQAGRFTWLYVHPVEAGEMLAIAVVLLAGYVLAHGLERAGPRWPLPVYLVLLAICAGGLIATKTRGAVIGAIVGVLLVVWTRWRGQRKVEAGVVLAVVLITIALSSSSAIESFFARGETLAKLSTLNSRTDLWGYAFELFPEHPLYGFGLTASRGLFLESIGLGGGHNALVNLLMDTGILGAACWLALLVAILLAARRLTLPVERMMILSVLPAMIANSVFTEGLGAPANVGCTWLFVLAAWVGVARRA</sequence>
<evidence type="ECO:0000256" key="3">
    <source>
        <dbReference type="ARBA" id="ARBA00022989"/>
    </source>
</evidence>
<feature type="transmembrane region" description="Helical" evidence="5">
    <location>
        <begin position="85"/>
        <end position="104"/>
    </location>
</feature>
<keyword evidence="8" id="KW-1185">Reference proteome</keyword>
<feature type="transmembrane region" description="Helical" evidence="5">
    <location>
        <begin position="341"/>
        <end position="359"/>
    </location>
</feature>
<evidence type="ECO:0000256" key="2">
    <source>
        <dbReference type="ARBA" id="ARBA00022692"/>
    </source>
</evidence>
<feature type="transmembrane region" description="Helical" evidence="5">
    <location>
        <begin position="208"/>
        <end position="224"/>
    </location>
</feature>
<dbReference type="RefSeq" id="WP_091285540.1">
    <property type="nucleotide sequence ID" value="NZ_FNON01000001.1"/>
</dbReference>
<feature type="transmembrane region" description="Helical" evidence="5">
    <location>
        <begin position="54"/>
        <end position="73"/>
    </location>
</feature>
<evidence type="ECO:0000256" key="1">
    <source>
        <dbReference type="ARBA" id="ARBA00004141"/>
    </source>
</evidence>
<dbReference type="InterPro" id="IPR007016">
    <property type="entry name" value="O-antigen_ligase-rel_domated"/>
</dbReference>
<feature type="transmembrane region" description="Helical" evidence="5">
    <location>
        <begin position="390"/>
        <end position="408"/>
    </location>
</feature>
<protein>
    <submittedName>
        <fullName evidence="7">O-antigen ligase</fullName>
    </submittedName>
</protein>
<feature type="transmembrane region" description="Helical" evidence="5">
    <location>
        <begin position="110"/>
        <end position="128"/>
    </location>
</feature>